<feature type="compositionally biased region" description="Polar residues" evidence="1">
    <location>
        <begin position="119"/>
        <end position="129"/>
    </location>
</feature>
<evidence type="ECO:0000313" key="3">
    <source>
        <dbReference type="EMBL" id="QJH96766.1"/>
    </source>
</evidence>
<sequence>MTPQDQPWFEFPQVRPCDIVEVAEDPNWLNPSPAIVLRVAPDAIDVLVVSASGHGEMGVRRSCWHRKDPRCFKAPYSDRFQGDEFQNHDTGVFDLSQKEKEFRQLEHEVHTLREQVARMSQQAEETQNMVRAAASEKRRGRPPKHPPLRSVSVEPMSV</sequence>
<dbReference type="EMBL" id="MT144105">
    <property type="protein sequence ID" value="QJA48838.1"/>
    <property type="molecule type" value="Genomic_DNA"/>
</dbReference>
<evidence type="ECO:0000256" key="1">
    <source>
        <dbReference type="SAM" id="MobiDB-lite"/>
    </source>
</evidence>
<protein>
    <submittedName>
        <fullName evidence="2">Uncharacterized protein</fullName>
    </submittedName>
</protein>
<accession>A0A6H1ZMU9</accession>
<name>A0A6H1ZMU9_9ZZZZ</name>
<reference evidence="2" key="1">
    <citation type="submission" date="2020-03" db="EMBL/GenBank/DDBJ databases">
        <title>The deep terrestrial virosphere.</title>
        <authorList>
            <person name="Holmfeldt K."/>
            <person name="Nilsson E."/>
            <person name="Simone D."/>
            <person name="Lopez-Fernandez M."/>
            <person name="Wu X."/>
            <person name="de Brujin I."/>
            <person name="Lundin D."/>
            <person name="Andersson A."/>
            <person name="Bertilsson S."/>
            <person name="Dopson M."/>
        </authorList>
    </citation>
    <scope>NUCLEOTIDE SEQUENCE</scope>
    <source>
        <strain evidence="2">TM448A01166</strain>
        <strain evidence="3">TM448B00801</strain>
    </source>
</reference>
<gene>
    <name evidence="2" type="ORF">TM448A01166_0010</name>
    <name evidence="3" type="ORF">TM448B00801_0024</name>
</gene>
<organism evidence="2">
    <name type="scientific">viral metagenome</name>
    <dbReference type="NCBI Taxonomy" id="1070528"/>
    <lineage>
        <taxon>unclassified sequences</taxon>
        <taxon>metagenomes</taxon>
        <taxon>organismal metagenomes</taxon>
    </lineage>
</organism>
<feature type="region of interest" description="Disordered" evidence="1">
    <location>
        <begin position="119"/>
        <end position="158"/>
    </location>
</feature>
<proteinExistence type="predicted"/>
<dbReference type="AlphaFoldDB" id="A0A6H1ZMU9"/>
<feature type="compositionally biased region" description="Basic residues" evidence="1">
    <location>
        <begin position="138"/>
        <end position="147"/>
    </location>
</feature>
<dbReference type="EMBL" id="MT144661">
    <property type="protein sequence ID" value="QJH96766.1"/>
    <property type="molecule type" value="Genomic_DNA"/>
</dbReference>
<evidence type="ECO:0000313" key="2">
    <source>
        <dbReference type="EMBL" id="QJA48838.1"/>
    </source>
</evidence>